<proteinExistence type="predicted"/>
<dbReference type="RefSeq" id="WP_151701366.1">
    <property type="nucleotide sequence ID" value="NZ_CP031223.1"/>
</dbReference>
<keyword evidence="1" id="KW-0472">Membrane</keyword>
<feature type="transmembrane region" description="Helical" evidence="1">
    <location>
        <begin position="31"/>
        <end position="50"/>
    </location>
</feature>
<feature type="transmembrane region" description="Helical" evidence="1">
    <location>
        <begin position="6"/>
        <end position="24"/>
    </location>
</feature>
<sequence>MTVITYVLISLYAILTGVAGIVQWKETGFQIRSLLFVIVAMGMLVTLFLLNKNMMFVSLIVLFIVLHILAIAEGMLKNGKLTYSHHIIRLNFHLVLLVFVFILIK</sequence>
<organism evidence="2 3">
    <name type="scientific">Psychrobacillus glaciei</name>
    <dbReference type="NCBI Taxonomy" id="2283160"/>
    <lineage>
        <taxon>Bacteria</taxon>
        <taxon>Bacillati</taxon>
        <taxon>Bacillota</taxon>
        <taxon>Bacilli</taxon>
        <taxon>Bacillales</taxon>
        <taxon>Bacillaceae</taxon>
        <taxon>Psychrobacillus</taxon>
    </lineage>
</organism>
<evidence type="ECO:0000256" key="1">
    <source>
        <dbReference type="SAM" id="Phobius"/>
    </source>
</evidence>
<dbReference type="KEGG" id="psyo:PB01_17685"/>
<evidence type="ECO:0008006" key="4">
    <source>
        <dbReference type="Google" id="ProtNLM"/>
    </source>
</evidence>
<protein>
    <recommendedName>
        <fullName evidence="4">DUF1516 family protein</fullName>
    </recommendedName>
</protein>
<gene>
    <name evidence="2" type="ORF">PB01_17685</name>
</gene>
<evidence type="ECO:0000313" key="3">
    <source>
        <dbReference type="Proteomes" id="UP000325517"/>
    </source>
</evidence>
<keyword evidence="1" id="KW-1133">Transmembrane helix</keyword>
<dbReference type="EMBL" id="CP031223">
    <property type="protein sequence ID" value="QFG00486.1"/>
    <property type="molecule type" value="Genomic_DNA"/>
</dbReference>
<dbReference type="Proteomes" id="UP000325517">
    <property type="component" value="Chromosome"/>
</dbReference>
<dbReference type="OrthoDB" id="2736771at2"/>
<accession>A0A5J6SR82</accession>
<feature type="transmembrane region" description="Helical" evidence="1">
    <location>
        <begin position="88"/>
        <end position="104"/>
    </location>
</feature>
<keyword evidence="3" id="KW-1185">Reference proteome</keyword>
<name>A0A5J6SR82_9BACI</name>
<keyword evidence="1" id="KW-0812">Transmembrane</keyword>
<evidence type="ECO:0000313" key="2">
    <source>
        <dbReference type="EMBL" id="QFG00486.1"/>
    </source>
</evidence>
<dbReference type="AlphaFoldDB" id="A0A5J6SR82"/>
<reference evidence="2 3" key="1">
    <citation type="submission" date="2018-07" db="EMBL/GenBank/DDBJ databases">
        <title>Complete genome sequence of Psychrobacillus sp. PB01, isolated from iceberg, and comparative genome analysis of Psychrobacillus strains.</title>
        <authorList>
            <person name="Lee P.C."/>
        </authorList>
    </citation>
    <scope>NUCLEOTIDE SEQUENCE [LARGE SCALE GENOMIC DNA]</scope>
    <source>
        <strain evidence="2 3">PB01</strain>
    </source>
</reference>
<feature type="transmembrane region" description="Helical" evidence="1">
    <location>
        <begin position="56"/>
        <end position="76"/>
    </location>
</feature>